<comment type="caution">
    <text evidence="2">The sequence shown here is derived from an EMBL/GenBank/DDBJ whole genome shotgun (WGS) entry which is preliminary data.</text>
</comment>
<keyword evidence="1" id="KW-0732">Signal</keyword>
<evidence type="ECO:0000313" key="3">
    <source>
        <dbReference type="Proteomes" id="UP000029556"/>
    </source>
</evidence>
<dbReference type="Proteomes" id="UP000029556">
    <property type="component" value="Unassembled WGS sequence"/>
</dbReference>
<gene>
    <name evidence="2" type="ORF">HMPREF2137_12845</name>
</gene>
<protein>
    <submittedName>
        <fullName evidence="2">Uncharacterized protein</fullName>
    </submittedName>
</protein>
<organism evidence="2 3">
    <name type="scientific">Hoylesella buccalis DNF00853</name>
    <dbReference type="NCBI Taxonomy" id="1401074"/>
    <lineage>
        <taxon>Bacteria</taxon>
        <taxon>Pseudomonadati</taxon>
        <taxon>Bacteroidota</taxon>
        <taxon>Bacteroidia</taxon>
        <taxon>Bacteroidales</taxon>
        <taxon>Prevotellaceae</taxon>
        <taxon>Hoylesella</taxon>
    </lineage>
</organism>
<reference evidence="2 3" key="1">
    <citation type="submission" date="2014-07" db="EMBL/GenBank/DDBJ databases">
        <authorList>
            <person name="McCorrison J."/>
            <person name="Sanka R."/>
            <person name="Torralba M."/>
            <person name="Gillis M."/>
            <person name="Haft D.H."/>
            <person name="Methe B."/>
            <person name="Sutton G."/>
            <person name="Nelson K.E."/>
        </authorList>
    </citation>
    <scope>NUCLEOTIDE SEQUENCE [LARGE SCALE GENOMIC DNA]</scope>
    <source>
        <strain evidence="2 3">DNF00853</strain>
    </source>
</reference>
<accession>A0A095ZDR5</accession>
<evidence type="ECO:0000256" key="1">
    <source>
        <dbReference type="SAM" id="SignalP"/>
    </source>
</evidence>
<dbReference type="EMBL" id="JRNN01000097">
    <property type="protein sequence ID" value="KGF32890.1"/>
    <property type="molecule type" value="Genomic_DNA"/>
</dbReference>
<dbReference type="AlphaFoldDB" id="A0A095ZDR5"/>
<feature type="chain" id="PRO_5001923524" evidence="1">
    <location>
        <begin position="25"/>
        <end position="398"/>
    </location>
</feature>
<feature type="signal peptide" evidence="1">
    <location>
        <begin position="1"/>
        <end position="24"/>
    </location>
</feature>
<proteinExistence type="predicted"/>
<sequence length="398" mass="45437">MYSIMKVKILLIAFLSIVYLQANAQKSNDEVTLVVSATASTEDEAIKTALRSAIEQTYGTFVSANTTLLNDELVKDEIVTISSGNIKEYNKIESYENTNGQISVVLKATVCISKLVTYAKSKGASTEFAGASFAMNMKMLELNKQAEEKALINLLLFIKESLPSAFDRNIQFIDPSIPRRFDFYDNGTGRVLLPRTYEPNYAENDNVSDDDMILNKEDINWAQNVAEECYEMSILISYVNNNNTEPFISYVENYLKSISLTEDECEYLEKTGIDFIQYYFSIHDYSVYYFRNGSDVIGSFACQLAKIFDKYFFNFDVVDNLGGRSHVDYHTKMDTESIPKEDRFRNYSSGVLSPKSFFASSVYYYNKTQFVLSQDPKIKLTFFIPKDKIAQYSSFTIE</sequence>
<evidence type="ECO:0000313" key="2">
    <source>
        <dbReference type="EMBL" id="KGF32890.1"/>
    </source>
</evidence>
<name>A0A095ZDR5_9BACT</name>